<feature type="repeat" description="TPR" evidence="3">
    <location>
        <begin position="77"/>
        <end position="110"/>
    </location>
</feature>
<keyword evidence="2 3" id="KW-0802">TPR repeat</keyword>
<keyword evidence="1" id="KW-0677">Repeat</keyword>
<dbReference type="PANTHER" id="PTHR44943">
    <property type="entry name" value="CELLULOSE SYNTHASE OPERON PROTEIN C"/>
    <property type="match status" value="1"/>
</dbReference>
<gene>
    <name evidence="4" type="ordered locus">Cagg_3655</name>
</gene>
<feature type="repeat" description="TPR" evidence="3">
    <location>
        <begin position="10"/>
        <end position="43"/>
    </location>
</feature>
<accession>B8GAB6</accession>
<proteinExistence type="predicted"/>
<feature type="repeat" description="TPR" evidence="3">
    <location>
        <begin position="145"/>
        <end position="178"/>
    </location>
</feature>
<organism evidence="4 5">
    <name type="scientific">Chloroflexus aggregans (strain MD-66 / DSM 9485)</name>
    <dbReference type="NCBI Taxonomy" id="326427"/>
    <lineage>
        <taxon>Bacteria</taxon>
        <taxon>Bacillati</taxon>
        <taxon>Chloroflexota</taxon>
        <taxon>Chloroflexia</taxon>
        <taxon>Chloroflexales</taxon>
        <taxon>Chloroflexineae</taxon>
        <taxon>Chloroflexaceae</taxon>
        <taxon>Chloroflexus</taxon>
    </lineage>
</organism>
<evidence type="ECO:0000313" key="4">
    <source>
        <dbReference type="EMBL" id="ACL26491.1"/>
    </source>
</evidence>
<dbReference type="SUPFAM" id="SSF48452">
    <property type="entry name" value="TPR-like"/>
    <property type="match status" value="1"/>
</dbReference>
<dbReference type="InterPro" id="IPR019734">
    <property type="entry name" value="TPR_rpt"/>
</dbReference>
<dbReference type="KEGG" id="cag:Cagg_3655"/>
<dbReference type="Proteomes" id="UP000002508">
    <property type="component" value="Chromosome"/>
</dbReference>
<reference evidence="4" key="1">
    <citation type="submission" date="2008-12" db="EMBL/GenBank/DDBJ databases">
        <title>Complete sequence of Chloroflexus aggregans DSM 9485.</title>
        <authorList>
            <consortium name="US DOE Joint Genome Institute"/>
            <person name="Lucas S."/>
            <person name="Copeland A."/>
            <person name="Lapidus A."/>
            <person name="Glavina del Rio T."/>
            <person name="Dalin E."/>
            <person name="Tice H."/>
            <person name="Pitluck S."/>
            <person name="Foster B."/>
            <person name="Larimer F."/>
            <person name="Land M."/>
            <person name="Hauser L."/>
            <person name="Kyrpides N."/>
            <person name="Mikhailova N."/>
            <person name="Bryant D."/>
            <person name="Richardson P."/>
        </authorList>
    </citation>
    <scope>NUCLEOTIDE SEQUENCE</scope>
    <source>
        <strain evidence="4">DSM 9485</strain>
    </source>
</reference>
<dbReference type="OrthoDB" id="145058at2"/>
<dbReference type="Pfam" id="PF13181">
    <property type="entry name" value="TPR_8"/>
    <property type="match status" value="1"/>
</dbReference>
<dbReference type="Pfam" id="PF14559">
    <property type="entry name" value="TPR_19"/>
    <property type="match status" value="1"/>
</dbReference>
<dbReference type="SMART" id="SM00028">
    <property type="entry name" value="TPR"/>
    <property type="match status" value="4"/>
</dbReference>
<dbReference type="Gene3D" id="1.25.40.10">
    <property type="entry name" value="Tetratricopeptide repeat domain"/>
    <property type="match status" value="2"/>
</dbReference>
<dbReference type="PROSITE" id="PS50293">
    <property type="entry name" value="TPR_REGION"/>
    <property type="match status" value="1"/>
</dbReference>
<dbReference type="HOGENOM" id="CLU_660352_0_0_0"/>
<keyword evidence="5" id="KW-1185">Reference proteome</keyword>
<dbReference type="RefSeq" id="WP_015942336.1">
    <property type="nucleotide sequence ID" value="NC_011831.1"/>
</dbReference>
<dbReference type="EMBL" id="CP001337">
    <property type="protein sequence ID" value="ACL26491.1"/>
    <property type="molecule type" value="Genomic_DNA"/>
</dbReference>
<dbReference type="InterPro" id="IPR051685">
    <property type="entry name" value="Ycf3/AcsC/BcsC/TPR_MFPF"/>
</dbReference>
<dbReference type="Pfam" id="PF13432">
    <property type="entry name" value="TPR_16"/>
    <property type="match status" value="1"/>
</dbReference>
<name>B8GAB6_CHLAD</name>
<evidence type="ECO:0000256" key="1">
    <source>
        <dbReference type="ARBA" id="ARBA00022737"/>
    </source>
</evidence>
<evidence type="ECO:0000256" key="3">
    <source>
        <dbReference type="PROSITE-ProRule" id="PRU00339"/>
    </source>
</evidence>
<dbReference type="eggNOG" id="COG0457">
    <property type="taxonomic scope" value="Bacteria"/>
</dbReference>
<dbReference type="PANTHER" id="PTHR44943:SF8">
    <property type="entry name" value="TPR REPEAT-CONTAINING PROTEIN MJ0263"/>
    <property type="match status" value="1"/>
</dbReference>
<dbReference type="InterPro" id="IPR011990">
    <property type="entry name" value="TPR-like_helical_dom_sf"/>
</dbReference>
<sequence>MTDEMKRVASRRHLRYGLAFERTQRPLAALEQFRRAIAADPTMRDAHNALAFHYQQQGLLAKAADTFAAVATLADDYFAHFNLGFVLIELERYDEAEREFQRCLELDPNDTAAQLELAYIYAARGEYAKAVTMLEKPRQRYYDDWAVFHLLGRCLFQLQQFDEAQQAWQHALALAPHAEAQFDLLACLQSIERRREFHTCTGLKDDLYVHEGVICLGSAMDDGITIHPLHNYHLREHDIVRTIQRFVALARSSKWQLGGIVAPDLTSKPLAAALAQLLELPLLNLHHLPNITTPILLVIAVGHSADLFTIARERLPIPSPGFCLAVNWMKHSPLWPEVVGVVVEGVCTVPWADELRGLSSAEQMTVIQRIADRLAAQVQYVSGEENLPRQIRYYTRHHRRLAINSLLPTTKPRL</sequence>
<dbReference type="STRING" id="326427.Cagg_3655"/>
<evidence type="ECO:0000256" key="2">
    <source>
        <dbReference type="ARBA" id="ARBA00022803"/>
    </source>
</evidence>
<protein>
    <submittedName>
        <fullName evidence="4">Tetratricopeptide TPR_2 repeat protein</fullName>
    </submittedName>
</protein>
<dbReference type="AlphaFoldDB" id="B8GAB6"/>
<evidence type="ECO:0000313" key="5">
    <source>
        <dbReference type="Proteomes" id="UP000002508"/>
    </source>
</evidence>
<dbReference type="PROSITE" id="PS50005">
    <property type="entry name" value="TPR"/>
    <property type="match status" value="3"/>
</dbReference>